<dbReference type="Proteomes" id="UP000749559">
    <property type="component" value="Unassembled WGS sequence"/>
</dbReference>
<sequence>MAEAETNPDKWYAKLFQKIGPEMGAEFEKIGTNLGFTNAELDNIRDSSRHAKNWGFKLLTEWKQKLTKEQNPVALLKEALTEANRGDLATIVEQEDDKRNHTPLHLPSPPTDDPRDEPDNQNNDYYT</sequence>
<dbReference type="SUPFAM" id="SSF47986">
    <property type="entry name" value="DEATH domain"/>
    <property type="match status" value="1"/>
</dbReference>
<evidence type="ECO:0000256" key="1">
    <source>
        <dbReference type="SAM" id="MobiDB-lite"/>
    </source>
</evidence>
<dbReference type="CDD" id="cd01670">
    <property type="entry name" value="Death"/>
    <property type="match status" value="1"/>
</dbReference>
<reference evidence="2" key="1">
    <citation type="submission" date="2022-03" db="EMBL/GenBank/DDBJ databases">
        <authorList>
            <person name="Martin C."/>
        </authorList>
    </citation>
    <scope>NUCLEOTIDE SEQUENCE</scope>
</reference>
<dbReference type="InterPro" id="IPR011029">
    <property type="entry name" value="DEATH-like_dom_sf"/>
</dbReference>
<evidence type="ECO:0000313" key="2">
    <source>
        <dbReference type="EMBL" id="CAH1801133.1"/>
    </source>
</evidence>
<proteinExistence type="predicted"/>
<dbReference type="AlphaFoldDB" id="A0A8J1XKW9"/>
<accession>A0A8J1XKW9</accession>
<protein>
    <submittedName>
        <fullName evidence="2">Uncharacterized protein</fullName>
    </submittedName>
</protein>
<keyword evidence="3" id="KW-1185">Reference proteome</keyword>
<gene>
    <name evidence="2" type="ORF">OFUS_LOCUS24950</name>
</gene>
<evidence type="ECO:0000313" key="3">
    <source>
        <dbReference type="Proteomes" id="UP000749559"/>
    </source>
</evidence>
<dbReference type="Gene3D" id="1.10.533.10">
    <property type="entry name" value="Death Domain, Fas"/>
    <property type="match status" value="1"/>
</dbReference>
<dbReference type="EMBL" id="CAIIXF020000012">
    <property type="protein sequence ID" value="CAH1801133.1"/>
    <property type="molecule type" value="Genomic_DNA"/>
</dbReference>
<dbReference type="PROSITE" id="PS50017">
    <property type="entry name" value="DEATH_DOMAIN"/>
    <property type="match status" value="1"/>
</dbReference>
<dbReference type="OrthoDB" id="6047405at2759"/>
<dbReference type="InterPro" id="IPR000488">
    <property type="entry name" value="Death_dom"/>
</dbReference>
<dbReference type="Pfam" id="PF00531">
    <property type="entry name" value="Death"/>
    <property type="match status" value="1"/>
</dbReference>
<dbReference type="GO" id="GO:0007165">
    <property type="term" value="P:signal transduction"/>
    <property type="evidence" value="ECO:0007669"/>
    <property type="project" value="InterPro"/>
</dbReference>
<comment type="caution">
    <text evidence="2">The sequence shown here is derived from an EMBL/GenBank/DDBJ whole genome shotgun (WGS) entry which is preliminary data.</text>
</comment>
<name>A0A8J1XKW9_OWEFU</name>
<feature type="region of interest" description="Disordered" evidence="1">
    <location>
        <begin position="84"/>
        <end position="127"/>
    </location>
</feature>
<organism evidence="2 3">
    <name type="scientific">Owenia fusiformis</name>
    <name type="common">Polychaete worm</name>
    <dbReference type="NCBI Taxonomy" id="6347"/>
    <lineage>
        <taxon>Eukaryota</taxon>
        <taxon>Metazoa</taxon>
        <taxon>Spiralia</taxon>
        <taxon>Lophotrochozoa</taxon>
        <taxon>Annelida</taxon>
        <taxon>Polychaeta</taxon>
        <taxon>Sedentaria</taxon>
        <taxon>Canalipalpata</taxon>
        <taxon>Sabellida</taxon>
        <taxon>Oweniida</taxon>
        <taxon>Oweniidae</taxon>
        <taxon>Owenia</taxon>
    </lineage>
</organism>